<feature type="non-terminal residue" evidence="1">
    <location>
        <position position="58"/>
    </location>
</feature>
<reference evidence="1" key="2">
    <citation type="submission" date="2023-05" db="EMBL/GenBank/DDBJ databases">
        <authorList>
            <consortium name="Lawrence Berkeley National Laboratory"/>
            <person name="Steindorff A."/>
            <person name="Hensen N."/>
            <person name="Bonometti L."/>
            <person name="Westerberg I."/>
            <person name="Brannstrom I.O."/>
            <person name="Guillou S."/>
            <person name="Cros-Aarteil S."/>
            <person name="Calhoun S."/>
            <person name="Haridas S."/>
            <person name="Kuo A."/>
            <person name="Mondo S."/>
            <person name="Pangilinan J."/>
            <person name="Riley R."/>
            <person name="Labutti K."/>
            <person name="Andreopoulos B."/>
            <person name="Lipzen A."/>
            <person name="Chen C."/>
            <person name="Yanf M."/>
            <person name="Daum C."/>
            <person name="Ng V."/>
            <person name="Clum A."/>
            <person name="Ohm R."/>
            <person name="Martin F."/>
            <person name="Silar P."/>
            <person name="Natvig D."/>
            <person name="Lalanne C."/>
            <person name="Gautier V."/>
            <person name="Ament-Velasquez S.L."/>
            <person name="Kruys A."/>
            <person name="Hutchinson M.I."/>
            <person name="Powell A.J."/>
            <person name="Barry K."/>
            <person name="Miller A.N."/>
            <person name="Grigoriev I.V."/>
            <person name="Debuchy R."/>
            <person name="Gladieux P."/>
            <person name="Thoren M.H."/>
            <person name="Johannesson H."/>
        </authorList>
    </citation>
    <scope>NUCLEOTIDE SEQUENCE</scope>
    <source>
        <strain evidence="1">CBS 315.58</strain>
    </source>
</reference>
<gene>
    <name evidence="1" type="ORF">QBC40DRAFT_153226</name>
</gene>
<name>A0AAN7AQU2_9PEZI</name>
<dbReference type="EMBL" id="MU864076">
    <property type="protein sequence ID" value="KAK4194275.1"/>
    <property type="molecule type" value="Genomic_DNA"/>
</dbReference>
<organism evidence="1 2">
    <name type="scientific">Triangularia verruculosa</name>
    <dbReference type="NCBI Taxonomy" id="2587418"/>
    <lineage>
        <taxon>Eukaryota</taxon>
        <taxon>Fungi</taxon>
        <taxon>Dikarya</taxon>
        <taxon>Ascomycota</taxon>
        <taxon>Pezizomycotina</taxon>
        <taxon>Sordariomycetes</taxon>
        <taxon>Sordariomycetidae</taxon>
        <taxon>Sordariales</taxon>
        <taxon>Podosporaceae</taxon>
        <taxon>Triangularia</taxon>
    </lineage>
</organism>
<evidence type="ECO:0000313" key="2">
    <source>
        <dbReference type="Proteomes" id="UP001303160"/>
    </source>
</evidence>
<protein>
    <submittedName>
        <fullName evidence="1">Uncharacterized protein</fullName>
    </submittedName>
</protein>
<accession>A0AAN7AQU2</accession>
<evidence type="ECO:0000313" key="1">
    <source>
        <dbReference type="EMBL" id="KAK4194275.1"/>
    </source>
</evidence>
<dbReference type="Proteomes" id="UP001303160">
    <property type="component" value="Unassembled WGS sequence"/>
</dbReference>
<feature type="non-terminal residue" evidence="1">
    <location>
        <position position="1"/>
    </location>
</feature>
<proteinExistence type="predicted"/>
<sequence>WRWEWWKVGLAPEDLFTKLETKYNIVPYRIQGNEVFYHNVSDAAHKAKNIDDFYARLA</sequence>
<reference evidence="1" key="1">
    <citation type="journal article" date="2023" name="Mol. Phylogenet. Evol.">
        <title>Genome-scale phylogeny and comparative genomics of the fungal order Sordariales.</title>
        <authorList>
            <person name="Hensen N."/>
            <person name="Bonometti L."/>
            <person name="Westerberg I."/>
            <person name="Brannstrom I.O."/>
            <person name="Guillou S."/>
            <person name="Cros-Aarteil S."/>
            <person name="Calhoun S."/>
            <person name="Haridas S."/>
            <person name="Kuo A."/>
            <person name="Mondo S."/>
            <person name="Pangilinan J."/>
            <person name="Riley R."/>
            <person name="LaButti K."/>
            <person name="Andreopoulos B."/>
            <person name="Lipzen A."/>
            <person name="Chen C."/>
            <person name="Yan M."/>
            <person name="Daum C."/>
            <person name="Ng V."/>
            <person name="Clum A."/>
            <person name="Steindorff A."/>
            <person name="Ohm R.A."/>
            <person name="Martin F."/>
            <person name="Silar P."/>
            <person name="Natvig D.O."/>
            <person name="Lalanne C."/>
            <person name="Gautier V."/>
            <person name="Ament-Velasquez S.L."/>
            <person name="Kruys A."/>
            <person name="Hutchinson M.I."/>
            <person name="Powell A.J."/>
            <person name="Barry K."/>
            <person name="Miller A.N."/>
            <person name="Grigoriev I.V."/>
            <person name="Debuchy R."/>
            <person name="Gladieux P."/>
            <person name="Hiltunen Thoren M."/>
            <person name="Johannesson H."/>
        </authorList>
    </citation>
    <scope>NUCLEOTIDE SEQUENCE</scope>
    <source>
        <strain evidence="1">CBS 315.58</strain>
    </source>
</reference>
<comment type="caution">
    <text evidence="1">The sequence shown here is derived from an EMBL/GenBank/DDBJ whole genome shotgun (WGS) entry which is preliminary data.</text>
</comment>
<keyword evidence="2" id="KW-1185">Reference proteome</keyword>
<dbReference type="AlphaFoldDB" id="A0AAN7AQU2"/>